<feature type="compositionally biased region" description="Basic and acidic residues" evidence="1">
    <location>
        <begin position="117"/>
        <end position="127"/>
    </location>
</feature>
<dbReference type="RefSeq" id="WP_090258407.1">
    <property type="nucleotide sequence ID" value="NZ_FOIR01000002.1"/>
</dbReference>
<feature type="compositionally biased region" description="Basic and acidic residues" evidence="1">
    <location>
        <begin position="138"/>
        <end position="159"/>
    </location>
</feature>
<evidence type="ECO:0000313" key="2">
    <source>
        <dbReference type="EMBL" id="SEW21275.1"/>
    </source>
</evidence>
<organism evidence="2 3">
    <name type="scientific">Roseivirga pacifica</name>
    <dbReference type="NCBI Taxonomy" id="1267423"/>
    <lineage>
        <taxon>Bacteria</taxon>
        <taxon>Pseudomonadati</taxon>
        <taxon>Bacteroidota</taxon>
        <taxon>Cytophagia</taxon>
        <taxon>Cytophagales</taxon>
        <taxon>Roseivirgaceae</taxon>
        <taxon>Roseivirga</taxon>
    </lineage>
</organism>
<feature type="compositionally biased region" description="Basic residues" evidence="1">
    <location>
        <begin position="160"/>
        <end position="179"/>
    </location>
</feature>
<gene>
    <name evidence="2" type="ORF">SAMN05216290_1963</name>
</gene>
<evidence type="ECO:0000256" key="1">
    <source>
        <dbReference type="SAM" id="MobiDB-lite"/>
    </source>
</evidence>
<feature type="compositionally biased region" description="Basic and acidic residues" evidence="1">
    <location>
        <begin position="183"/>
        <end position="204"/>
    </location>
</feature>
<accession>A0A1I0Q312</accession>
<dbReference type="GeneID" id="99986680"/>
<reference evidence="3" key="1">
    <citation type="submission" date="2016-10" db="EMBL/GenBank/DDBJ databases">
        <authorList>
            <person name="Varghese N."/>
            <person name="Submissions S."/>
        </authorList>
    </citation>
    <scope>NUCLEOTIDE SEQUENCE [LARGE SCALE GENOMIC DNA]</scope>
    <source>
        <strain evidence="3">CGMCC 1.12402</strain>
    </source>
</reference>
<dbReference type="AlphaFoldDB" id="A0A1I0Q312"/>
<keyword evidence="3" id="KW-1185">Reference proteome</keyword>
<name>A0A1I0Q312_9BACT</name>
<sequence>MRLGQTARLLKVNSAEIVEALKAEFREVNNHPNVKITDEELTFLKSKFEFLEEPEASAEVPEQAIEEPVAEAPVETEVEEAAPKPIATEAETTPKFVESLRPKVITLEKEFDERKENLDSFKAEKPQLEGLKVLGKIDIPEPVKKEPKPEKEQKEERPKRNGQRRNQRGGKRNDRRKRNLTPAEERERAERIALRKKVEEEKRQKELKRKHYEENVAAKVTKPKRKKKKKLVLQHQQEEQRQQNGQSKPQRSSNPIARFWKWLNGGYDSFD</sequence>
<proteinExistence type="predicted"/>
<dbReference type="STRING" id="1267423.SAMN05216290_1963"/>
<feature type="compositionally biased region" description="Basic residues" evidence="1">
    <location>
        <begin position="221"/>
        <end position="232"/>
    </location>
</feature>
<evidence type="ECO:0000313" key="3">
    <source>
        <dbReference type="Proteomes" id="UP000199437"/>
    </source>
</evidence>
<dbReference type="EMBL" id="FOIR01000002">
    <property type="protein sequence ID" value="SEW21275.1"/>
    <property type="molecule type" value="Genomic_DNA"/>
</dbReference>
<protein>
    <submittedName>
        <fullName evidence="2">Ribonuclease E</fullName>
    </submittedName>
</protein>
<dbReference type="OrthoDB" id="983084at2"/>
<feature type="region of interest" description="Disordered" evidence="1">
    <location>
        <begin position="117"/>
        <end position="271"/>
    </location>
</feature>
<feature type="region of interest" description="Disordered" evidence="1">
    <location>
        <begin position="55"/>
        <end position="94"/>
    </location>
</feature>
<dbReference type="Proteomes" id="UP000199437">
    <property type="component" value="Unassembled WGS sequence"/>
</dbReference>
<feature type="compositionally biased region" description="Acidic residues" evidence="1">
    <location>
        <begin position="64"/>
        <end position="80"/>
    </location>
</feature>